<evidence type="ECO:0000313" key="4">
    <source>
        <dbReference type="EMBL" id="CAD2214468.1"/>
    </source>
</evidence>
<dbReference type="SMART" id="SM00292">
    <property type="entry name" value="BRCT"/>
    <property type="match status" value="1"/>
</dbReference>
<dbReference type="AlphaFoldDB" id="A0A7G2C3V5"/>
<feature type="region of interest" description="Disordered" evidence="2">
    <location>
        <begin position="208"/>
        <end position="327"/>
    </location>
</feature>
<proteinExistence type="predicted"/>
<dbReference type="Pfam" id="PF12738">
    <property type="entry name" value="PTCB-BRCT"/>
    <property type="match status" value="1"/>
</dbReference>
<dbReference type="InterPro" id="IPR017956">
    <property type="entry name" value="AT_hook_DNA-bd_motif"/>
</dbReference>
<dbReference type="GO" id="GO:0003677">
    <property type="term" value="F:DNA binding"/>
    <property type="evidence" value="ECO:0007669"/>
    <property type="project" value="InterPro"/>
</dbReference>
<feature type="compositionally biased region" description="Low complexity" evidence="2">
    <location>
        <begin position="259"/>
        <end position="274"/>
    </location>
</feature>
<dbReference type="GO" id="GO:0006270">
    <property type="term" value="P:DNA replication initiation"/>
    <property type="evidence" value="ECO:0007669"/>
    <property type="project" value="TreeGrafter"/>
</dbReference>
<evidence type="ECO:0000256" key="2">
    <source>
        <dbReference type="SAM" id="MobiDB-lite"/>
    </source>
</evidence>
<dbReference type="EMBL" id="LR877147">
    <property type="protein sequence ID" value="CAD2214468.1"/>
    <property type="molecule type" value="Genomic_DNA"/>
</dbReference>
<evidence type="ECO:0000259" key="3">
    <source>
        <dbReference type="PROSITE" id="PS50172"/>
    </source>
</evidence>
<organism evidence="4 5">
    <name type="scientific">Angomonas deanei</name>
    <dbReference type="NCBI Taxonomy" id="59799"/>
    <lineage>
        <taxon>Eukaryota</taxon>
        <taxon>Discoba</taxon>
        <taxon>Euglenozoa</taxon>
        <taxon>Kinetoplastea</taxon>
        <taxon>Metakinetoplastina</taxon>
        <taxon>Trypanosomatida</taxon>
        <taxon>Trypanosomatidae</taxon>
        <taxon>Strigomonadinae</taxon>
        <taxon>Angomonas</taxon>
    </lineage>
</organism>
<dbReference type="InterPro" id="IPR001357">
    <property type="entry name" value="BRCT_dom"/>
</dbReference>
<dbReference type="SUPFAM" id="SSF52113">
    <property type="entry name" value="BRCT domain"/>
    <property type="match status" value="1"/>
</dbReference>
<sequence>MVFLVPEGFPDKQHSPIADAIAVQGGRLVSHFPKDTAEGAPSSLGDALLVGLQYNDFPRGCFHNLEGHALLRGGRHAVVYVRWVEACLLAGRCVPVKPLPQDGYNPHTAFLCYDPLFLDQVHFTTTQVPPSIKFNLIALLQFYGAHYSPHLRRSTTLVVYMPVWGPPSQRERSGPSKLEVAKENGITCVSLRWMQDCLQRNLLLPEERVSPSPGARPTVSPDAVAPSTQTGVLSSSEETTTAPLQAFKKERPTAEERGLSSVSSLSPPAANPSVEELTHAFPLPTPVKRGRGRPAGGKKDTWTVVPLSEESRKRGRPRKTASPAQRH</sequence>
<evidence type="ECO:0000256" key="1">
    <source>
        <dbReference type="ARBA" id="ARBA00022737"/>
    </source>
</evidence>
<dbReference type="PANTHER" id="PTHR13561">
    <property type="entry name" value="DNA REPLICATION REGULATOR DPB11-RELATED"/>
    <property type="match status" value="1"/>
</dbReference>
<dbReference type="InterPro" id="IPR036420">
    <property type="entry name" value="BRCT_dom_sf"/>
</dbReference>
<feature type="compositionally biased region" description="Polar residues" evidence="2">
    <location>
        <begin position="226"/>
        <end position="243"/>
    </location>
</feature>
<feature type="compositionally biased region" description="Basic residues" evidence="2">
    <location>
        <begin position="313"/>
        <end position="327"/>
    </location>
</feature>
<dbReference type="GO" id="GO:0033314">
    <property type="term" value="P:mitotic DNA replication checkpoint signaling"/>
    <property type="evidence" value="ECO:0007669"/>
    <property type="project" value="TreeGrafter"/>
</dbReference>
<keyword evidence="1" id="KW-0677">Repeat</keyword>
<dbReference type="PANTHER" id="PTHR13561:SF20">
    <property type="entry name" value="DNA TOPOISOMERASE 2-BINDING PROTEIN 1"/>
    <property type="match status" value="1"/>
</dbReference>
<dbReference type="GO" id="GO:0007095">
    <property type="term" value="P:mitotic G2 DNA damage checkpoint signaling"/>
    <property type="evidence" value="ECO:0007669"/>
    <property type="project" value="TreeGrafter"/>
</dbReference>
<evidence type="ECO:0000313" key="5">
    <source>
        <dbReference type="Proteomes" id="UP000515908"/>
    </source>
</evidence>
<name>A0A7G2C3V5_9TRYP</name>
<dbReference type="Proteomes" id="UP000515908">
    <property type="component" value="Chromosome 03"/>
</dbReference>
<keyword evidence="5" id="KW-1185">Reference proteome</keyword>
<dbReference type="PRINTS" id="PR00929">
    <property type="entry name" value="ATHOOK"/>
</dbReference>
<feature type="domain" description="BRCT" evidence="3">
    <location>
        <begin position="112"/>
        <end position="211"/>
    </location>
</feature>
<dbReference type="Gene3D" id="3.40.50.10190">
    <property type="entry name" value="BRCT domain"/>
    <property type="match status" value="1"/>
</dbReference>
<reference evidence="4 5" key="1">
    <citation type="submission" date="2020-08" db="EMBL/GenBank/DDBJ databases">
        <authorList>
            <person name="Newling K."/>
            <person name="Davey J."/>
            <person name="Forrester S."/>
        </authorList>
    </citation>
    <scope>NUCLEOTIDE SEQUENCE [LARGE SCALE GENOMIC DNA]</scope>
    <source>
        <strain evidence="5">Crithidia deanei Carvalho (ATCC PRA-265)</strain>
    </source>
</reference>
<dbReference type="PROSITE" id="PS50172">
    <property type="entry name" value="BRCT"/>
    <property type="match status" value="1"/>
</dbReference>
<accession>A0A7G2C3V5</accession>
<protein>
    <submittedName>
        <fullName evidence="4">BRCA1 C Terminus (BRCT) domain/twin BRCT domain containing protein, putative</fullName>
    </submittedName>
</protein>
<dbReference type="VEuPathDB" id="TriTrypDB:ADEAN_000191400"/>
<gene>
    <name evidence="4" type="ORF">ADEAN_000191400</name>
</gene>
<feature type="compositionally biased region" description="Basic and acidic residues" evidence="2">
    <location>
        <begin position="247"/>
        <end position="258"/>
    </location>
</feature>
<dbReference type="OrthoDB" id="265615at2759"/>